<feature type="region of interest" description="Disordered" evidence="1">
    <location>
        <begin position="425"/>
        <end position="496"/>
    </location>
</feature>
<comment type="caution">
    <text evidence="2">The sequence shown here is derived from an EMBL/GenBank/DDBJ whole genome shotgun (WGS) entry which is preliminary data.</text>
</comment>
<keyword evidence="3" id="KW-1185">Reference proteome</keyword>
<evidence type="ECO:0000256" key="1">
    <source>
        <dbReference type="SAM" id="MobiDB-lite"/>
    </source>
</evidence>
<feature type="compositionally biased region" description="Basic and acidic residues" evidence="1">
    <location>
        <begin position="447"/>
        <end position="460"/>
    </location>
</feature>
<dbReference type="PANTHER" id="PTHR46082:SF11">
    <property type="entry name" value="AAA+ ATPASE DOMAIN-CONTAINING PROTEIN-RELATED"/>
    <property type="match status" value="1"/>
</dbReference>
<evidence type="ECO:0000313" key="3">
    <source>
        <dbReference type="Proteomes" id="UP000593566"/>
    </source>
</evidence>
<dbReference type="Gene3D" id="1.25.40.10">
    <property type="entry name" value="Tetratricopeptide repeat domain"/>
    <property type="match status" value="1"/>
</dbReference>
<dbReference type="InterPro" id="IPR053137">
    <property type="entry name" value="NLR-like"/>
</dbReference>
<accession>A0A8H6CBH3</accession>
<dbReference type="PANTHER" id="PTHR46082">
    <property type="entry name" value="ATP/GTP-BINDING PROTEIN-RELATED"/>
    <property type="match status" value="1"/>
</dbReference>
<proteinExistence type="predicted"/>
<feature type="compositionally biased region" description="Acidic residues" evidence="1">
    <location>
        <begin position="428"/>
        <end position="446"/>
    </location>
</feature>
<dbReference type="RefSeq" id="XP_037149651.1">
    <property type="nucleotide sequence ID" value="XM_037294270.1"/>
</dbReference>
<dbReference type="AlphaFoldDB" id="A0A8H6CBH3"/>
<organism evidence="2 3">
    <name type="scientific">Letharia lupina</name>
    <dbReference type="NCBI Taxonomy" id="560253"/>
    <lineage>
        <taxon>Eukaryota</taxon>
        <taxon>Fungi</taxon>
        <taxon>Dikarya</taxon>
        <taxon>Ascomycota</taxon>
        <taxon>Pezizomycotina</taxon>
        <taxon>Lecanoromycetes</taxon>
        <taxon>OSLEUM clade</taxon>
        <taxon>Lecanoromycetidae</taxon>
        <taxon>Lecanorales</taxon>
        <taxon>Lecanorineae</taxon>
        <taxon>Parmeliaceae</taxon>
        <taxon>Letharia</taxon>
    </lineage>
</organism>
<evidence type="ECO:0000313" key="2">
    <source>
        <dbReference type="EMBL" id="KAF6220216.1"/>
    </source>
</evidence>
<reference evidence="2 3" key="1">
    <citation type="journal article" date="2020" name="Genomics">
        <title>Complete, high-quality genomes from long-read metagenomic sequencing of two wolf lichen thalli reveals enigmatic genome architecture.</title>
        <authorList>
            <person name="McKenzie S.K."/>
            <person name="Walston R.F."/>
            <person name="Allen J.L."/>
        </authorList>
    </citation>
    <scope>NUCLEOTIDE SEQUENCE [LARGE SCALE GENOMIC DNA]</scope>
    <source>
        <strain evidence="2">WasteWater1</strain>
    </source>
</reference>
<dbReference type="Proteomes" id="UP000593566">
    <property type="component" value="Unassembled WGS sequence"/>
</dbReference>
<dbReference type="SUPFAM" id="SSF48452">
    <property type="entry name" value="TPR-like"/>
    <property type="match status" value="1"/>
</dbReference>
<gene>
    <name evidence="2" type="ORF">HO133_003348</name>
</gene>
<dbReference type="InterPro" id="IPR011990">
    <property type="entry name" value="TPR-like_helical_dom_sf"/>
</dbReference>
<protein>
    <submittedName>
        <fullName evidence="2">Uncharacterized protein</fullName>
    </submittedName>
</protein>
<dbReference type="Pfam" id="PF13424">
    <property type="entry name" value="TPR_12"/>
    <property type="match status" value="1"/>
</dbReference>
<dbReference type="EMBL" id="JACCJB010000017">
    <property type="protein sequence ID" value="KAF6220216.1"/>
    <property type="molecule type" value="Genomic_DNA"/>
</dbReference>
<name>A0A8H6CBH3_9LECA</name>
<sequence>MANLILTYLNQGRLNEAEELQVYVMKTSEKVLGAEHPDTLISMSNLAILYKDLGRWQEAEDLEMEATEIESRLDQMTVPTDEGSMTEPSYPIEDATQGPFSFGSSGFHINYTCRESVTRLKKLCFPELLKSEKARKSAQNDASMIDRPWIRAQLQHYGIDFSPDIDPFKAKALLLTSVAQGLCDTIPPQVLKIKATLKEAYQGEMDAYRDNMKAYRAQELPKRIQKFEACTTPTEEAGCDASLFLRKYFLDEKGNSDRTKTPELVLLPGYIDKGMALTGRTERIPALHVAYGGLGGADNVTVVGWNRARVNDKAHQIDLRQPSGRGILRSDQNWDRQMMSHHEYVEKLRSRSDNLDPKSGSSFETHHITGKYVVNCEAIQHDCSVLSKQLRLRFYRSGRLAIFDLGIVVGLMVLGKTQQDVTKLLEDGSWDTDPCDEEDSDDENEREDVSSDEEKSDAERASGCSEDSDHNSGDESDTPIHLTIHQPPKRQEIESSHPRRVYFQWRGYNTVSGAIQFDPQNRNTGYLDFVNDDATSFEGNILMEATMRSAISFQGYRVPGLTGPLTMNWNAFSHLASERAKVPEHMW</sequence>
<dbReference type="GeneID" id="59331759"/>